<dbReference type="InterPro" id="IPR002130">
    <property type="entry name" value="Cyclophilin-type_PPIase_dom"/>
</dbReference>
<comment type="function">
    <text evidence="8">PPIases accelerate the folding of proteins. It catalyzes the cis-trans isomerization of proline imidic peptide bonds in oligopeptides.</text>
</comment>
<dbReference type="CDD" id="cd12235">
    <property type="entry name" value="RRM_PPIL4"/>
    <property type="match status" value="1"/>
</dbReference>
<feature type="compositionally biased region" description="Basic residues" evidence="9">
    <location>
        <begin position="409"/>
        <end position="419"/>
    </location>
</feature>
<evidence type="ECO:0000313" key="12">
    <source>
        <dbReference type="EMBL" id="CAE0195910.1"/>
    </source>
</evidence>
<evidence type="ECO:0000259" key="10">
    <source>
        <dbReference type="PROSITE" id="PS50072"/>
    </source>
</evidence>
<dbReference type="Gene3D" id="3.30.70.330">
    <property type="match status" value="1"/>
</dbReference>
<evidence type="ECO:0000256" key="5">
    <source>
        <dbReference type="ARBA" id="ARBA00023235"/>
    </source>
</evidence>
<dbReference type="InterPro" id="IPR012677">
    <property type="entry name" value="Nucleotide-bd_a/b_plait_sf"/>
</dbReference>
<feature type="domain" description="PPIase cyclophilin-type" evidence="10">
    <location>
        <begin position="10"/>
        <end position="173"/>
    </location>
</feature>
<feature type="region of interest" description="Disordered" evidence="9">
    <location>
        <begin position="175"/>
        <end position="229"/>
    </location>
</feature>
<keyword evidence="3 7" id="KW-0694">RNA-binding</keyword>
<dbReference type="PROSITE" id="PS50072">
    <property type="entry name" value="CSA_PPIASE_2"/>
    <property type="match status" value="1"/>
</dbReference>
<evidence type="ECO:0000313" key="13">
    <source>
        <dbReference type="EMBL" id="WZN59731.1"/>
    </source>
</evidence>
<dbReference type="InterPro" id="IPR000504">
    <property type="entry name" value="RRM_dom"/>
</dbReference>
<dbReference type="Proteomes" id="UP001472866">
    <property type="component" value="Chromosome 02"/>
</dbReference>
<evidence type="ECO:0000256" key="4">
    <source>
        <dbReference type="ARBA" id="ARBA00023110"/>
    </source>
</evidence>
<gene>
    <name evidence="12" type="ORF">CROS1456_LOCUS9007</name>
    <name evidence="13" type="ORF">HKI87_02g12570</name>
</gene>
<name>A0A7S3CGK6_9CHLO</name>
<dbReference type="EC" id="5.2.1.8" evidence="8"/>
<evidence type="ECO:0000256" key="7">
    <source>
        <dbReference type="PROSITE-ProRule" id="PRU00176"/>
    </source>
</evidence>
<dbReference type="PANTHER" id="PTHR45843">
    <property type="entry name" value="PEPTIDYL-PROLYL CIS-TRANS ISOMERASE-LIKE 4"/>
    <property type="match status" value="1"/>
</dbReference>
<dbReference type="EMBL" id="CP151502">
    <property type="protein sequence ID" value="WZN59731.1"/>
    <property type="molecule type" value="Genomic_DNA"/>
</dbReference>
<dbReference type="PROSITE" id="PS50102">
    <property type="entry name" value="RRM"/>
    <property type="match status" value="1"/>
</dbReference>
<reference evidence="12" key="1">
    <citation type="submission" date="2021-01" db="EMBL/GenBank/DDBJ databases">
        <authorList>
            <person name="Corre E."/>
            <person name="Pelletier E."/>
            <person name="Niang G."/>
            <person name="Scheremetjew M."/>
            <person name="Finn R."/>
            <person name="Kale V."/>
            <person name="Holt S."/>
            <person name="Cochrane G."/>
            <person name="Meng A."/>
            <person name="Brown T."/>
            <person name="Cohen L."/>
        </authorList>
    </citation>
    <scope>NUCLEOTIDE SEQUENCE</scope>
    <source>
        <strain evidence="12">RCC1871</strain>
    </source>
</reference>
<protein>
    <recommendedName>
        <fullName evidence="8">Peptidyl-prolyl cis-trans isomerase</fullName>
        <shortName evidence="8">PPIase</shortName>
        <ecNumber evidence="8">5.2.1.8</ecNumber>
    </recommendedName>
</protein>
<evidence type="ECO:0000256" key="3">
    <source>
        <dbReference type="ARBA" id="ARBA00022884"/>
    </source>
</evidence>
<proteinExistence type="inferred from homology"/>
<dbReference type="InterPro" id="IPR035979">
    <property type="entry name" value="RBD_domain_sf"/>
</dbReference>
<keyword evidence="4 8" id="KW-0697">Rotamase</keyword>
<dbReference type="SMART" id="SM00360">
    <property type="entry name" value="RRM"/>
    <property type="match status" value="1"/>
</dbReference>
<dbReference type="Gene3D" id="2.40.100.10">
    <property type="entry name" value="Cyclophilin-like"/>
    <property type="match status" value="1"/>
</dbReference>
<dbReference type="InterPro" id="IPR029000">
    <property type="entry name" value="Cyclophilin-like_dom_sf"/>
</dbReference>
<dbReference type="FunFam" id="2.40.100.10:FF:000015">
    <property type="entry name" value="Peptidyl-prolyl cis-trans isomerase"/>
    <property type="match status" value="1"/>
</dbReference>
<keyword evidence="6 8" id="KW-0539">Nucleus</keyword>
<dbReference type="SUPFAM" id="SSF50891">
    <property type="entry name" value="Cyclophilin-like"/>
    <property type="match status" value="1"/>
</dbReference>
<dbReference type="EMBL" id="HBHZ01011654">
    <property type="protein sequence ID" value="CAE0195910.1"/>
    <property type="molecule type" value="Transcribed_RNA"/>
</dbReference>
<dbReference type="AlphaFoldDB" id="A0A7S3CGK6"/>
<feature type="compositionally biased region" description="Basic and acidic residues" evidence="9">
    <location>
        <begin position="420"/>
        <end position="429"/>
    </location>
</feature>
<dbReference type="GO" id="GO:0003723">
    <property type="term" value="F:RNA binding"/>
    <property type="evidence" value="ECO:0007669"/>
    <property type="project" value="UniProtKB-UniRule"/>
</dbReference>
<feature type="domain" description="RRM" evidence="11">
    <location>
        <begin position="255"/>
        <end position="333"/>
    </location>
</feature>
<dbReference type="GO" id="GO:0003755">
    <property type="term" value="F:peptidyl-prolyl cis-trans isomerase activity"/>
    <property type="evidence" value="ECO:0007669"/>
    <property type="project" value="UniProtKB-UniRule"/>
</dbReference>
<dbReference type="Pfam" id="PF00076">
    <property type="entry name" value="RRM_1"/>
    <property type="match status" value="1"/>
</dbReference>
<organism evidence="12">
    <name type="scientific">Chloropicon roscoffensis</name>
    <dbReference type="NCBI Taxonomy" id="1461544"/>
    <lineage>
        <taxon>Eukaryota</taxon>
        <taxon>Viridiplantae</taxon>
        <taxon>Chlorophyta</taxon>
        <taxon>Chloropicophyceae</taxon>
        <taxon>Chloropicales</taxon>
        <taxon>Chloropicaceae</taxon>
        <taxon>Chloropicon</taxon>
    </lineage>
</organism>
<evidence type="ECO:0000259" key="11">
    <source>
        <dbReference type="PROSITE" id="PS50102"/>
    </source>
</evidence>
<dbReference type="Pfam" id="PF00160">
    <property type="entry name" value="Pro_isomerase"/>
    <property type="match status" value="1"/>
</dbReference>
<feature type="compositionally biased region" description="Basic and acidic residues" evidence="9">
    <location>
        <begin position="215"/>
        <end position="229"/>
    </location>
</feature>
<dbReference type="PANTHER" id="PTHR45843:SF1">
    <property type="entry name" value="PEPTIDYL-PROLYL CIS-TRANS ISOMERASE-LIKE 4"/>
    <property type="match status" value="1"/>
</dbReference>
<feature type="region of interest" description="Disordered" evidence="9">
    <location>
        <begin position="339"/>
        <end position="444"/>
    </location>
</feature>
<evidence type="ECO:0000256" key="8">
    <source>
        <dbReference type="RuleBase" id="RU365081"/>
    </source>
</evidence>
<evidence type="ECO:0000313" key="14">
    <source>
        <dbReference type="Proteomes" id="UP001472866"/>
    </source>
</evidence>
<comment type="subcellular location">
    <subcellularLocation>
        <location evidence="2 8">Nucleus</location>
    </subcellularLocation>
</comment>
<dbReference type="InterPro" id="IPR035538">
    <property type="entry name" value="Cyclophilin_PPIL4"/>
</dbReference>
<dbReference type="GO" id="GO:0005634">
    <property type="term" value="C:nucleus"/>
    <property type="evidence" value="ECO:0007669"/>
    <property type="project" value="UniProtKB-SubCell"/>
</dbReference>
<dbReference type="PRINTS" id="PR00153">
    <property type="entry name" value="CSAPPISMRASE"/>
</dbReference>
<comment type="similarity">
    <text evidence="8">Belongs to the cyclophilin-type PPIase family. PPIL4 subfamily.</text>
</comment>
<feature type="compositionally biased region" description="Basic and acidic residues" evidence="9">
    <location>
        <begin position="398"/>
        <end position="408"/>
    </location>
</feature>
<accession>A0A7S3CGK6</accession>
<dbReference type="SUPFAM" id="SSF54928">
    <property type="entry name" value="RNA-binding domain, RBD"/>
    <property type="match status" value="1"/>
</dbReference>
<keyword evidence="5 8" id="KW-0413">Isomerase</keyword>
<evidence type="ECO:0000256" key="1">
    <source>
        <dbReference type="ARBA" id="ARBA00000971"/>
    </source>
</evidence>
<sequence length="444" mass="49737">MAVLLETSKGDLVIDLYVTEAPQACKNFLKLCKIKYYNNCLFHNVQRDFILQTGDPTGTGRGGESVNGVLYGEQARYFEDEIPRSGGGDLGTRGGGGRTHAKRGTIAMANAGKDMNASQFYITAGDNLDSLDGKHTIFGHVTEGLDVVSRINDAYCDEKGRPWQNIRIRHTIVLDDPYEDPPGLSDRIPLESPELVRGEEDGSSARLEDDWAPDAEERPAAEVEKSARKSEADGRAVLLEMIGDLPDAGARPEDNLIFVCKLNPVTTEEDLEIIFSRFGKVTCCDVVKDWKTGESLCYAFVGFETKEQAEQAYFKMDNVLIDDRRIHVDFYQSMYHQWRQHKRQEAGGRGARGPGPARGAPPPRGRAPDQSWRQHGRLPPPQAPSRDRSRSPPTFRSPKGEGNEEEGRRHRRHRRHHHRGGGDRDGGGDRRRRRRRRPGDEGRG</sequence>
<dbReference type="InterPro" id="IPR035542">
    <property type="entry name" value="CRIP"/>
</dbReference>
<keyword evidence="14" id="KW-1185">Reference proteome</keyword>
<comment type="catalytic activity">
    <reaction evidence="1 8">
        <text>[protein]-peptidylproline (omega=180) = [protein]-peptidylproline (omega=0)</text>
        <dbReference type="Rhea" id="RHEA:16237"/>
        <dbReference type="Rhea" id="RHEA-COMP:10747"/>
        <dbReference type="Rhea" id="RHEA-COMP:10748"/>
        <dbReference type="ChEBI" id="CHEBI:83833"/>
        <dbReference type="ChEBI" id="CHEBI:83834"/>
        <dbReference type="EC" id="5.2.1.8"/>
    </reaction>
</comment>
<evidence type="ECO:0000256" key="9">
    <source>
        <dbReference type="SAM" id="MobiDB-lite"/>
    </source>
</evidence>
<dbReference type="CDD" id="cd01921">
    <property type="entry name" value="cyclophilin_RRM"/>
    <property type="match status" value="1"/>
</dbReference>
<evidence type="ECO:0000256" key="2">
    <source>
        <dbReference type="ARBA" id="ARBA00004123"/>
    </source>
</evidence>
<reference evidence="13 14" key="2">
    <citation type="submission" date="2024-03" db="EMBL/GenBank/DDBJ databases">
        <title>Complete genome sequence of the green alga Chloropicon roscoffensis RCC1871.</title>
        <authorList>
            <person name="Lemieux C."/>
            <person name="Pombert J.-F."/>
            <person name="Otis C."/>
            <person name="Turmel M."/>
        </authorList>
    </citation>
    <scope>NUCLEOTIDE SEQUENCE [LARGE SCALE GENOMIC DNA]</scope>
    <source>
        <strain evidence="13 14">RCC1871</strain>
    </source>
</reference>
<evidence type="ECO:0000256" key="6">
    <source>
        <dbReference type="ARBA" id="ARBA00023242"/>
    </source>
</evidence>